<dbReference type="OrthoDB" id="3793267at2759"/>
<proteinExistence type="predicted"/>
<name>A0A9P4QL80_9PLEO</name>
<organism evidence="2 3">
    <name type="scientific">Polyplosphaeria fusca</name>
    <dbReference type="NCBI Taxonomy" id="682080"/>
    <lineage>
        <taxon>Eukaryota</taxon>
        <taxon>Fungi</taxon>
        <taxon>Dikarya</taxon>
        <taxon>Ascomycota</taxon>
        <taxon>Pezizomycotina</taxon>
        <taxon>Dothideomycetes</taxon>
        <taxon>Pleosporomycetidae</taxon>
        <taxon>Pleosporales</taxon>
        <taxon>Tetraplosphaeriaceae</taxon>
        <taxon>Polyplosphaeria</taxon>
    </lineage>
</organism>
<accession>A0A9P4QL80</accession>
<sequence length="283" mass="31703">MYQHELVTPLLLLAQTVLLAIVSFHPPHYRKKSVRQHHVRPVPSPPVHGDDSLEFRNITTKAYNPEVYVSPRLWSAISRESWALVGVSNGRSLGETTRLAIDFLMNAGCDNEQELIETVESLVKEVQLIAENCLDSPEVGAARFEPHVVRELQLVKYLGGTVTVTREEARRGTLLYYRIHSLGEGEQVYKLAVRTEQPIDGLPIVHFTVSSRDWFQGSGGVKFEKKRETSDMASVLAELLVMDETAVVLQPQNATLFFVFAAQDLFDLSAASIEQMAVHLRPA</sequence>
<keyword evidence="3" id="KW-1185">Reference proteome</keyword>
<feature type="chain" id="PRO_5040281921" evidence="1">
    <location>
        <begin position="20"/>
        <end position="283"/>
    </location>
</feature>
<dbReference type="Proteomes" id="UP000799444">
    <property type="component" value="Unassembled WGS sequence"/>
</dbReference>
<comment type="caution">
    <text evidence="2">The sequence shown here is derived from an EMBL/GenBank/DDBJ whole genome shotgun (WGS) entry which is preliminary data.</text>
</comment>
<dbReference type="AlphaFoldDB" id="A0A9P4QL80"/>
<reference evidence="2" key="1">
    <citation type="journal article" date="2020" name="Stud. Mycol.">
        <title>101 Dothideomycetes genomes: a test case for predicting lifestyles and emergence of pathogens.</title>
        <authorList>
            <person name="Haridas S."/>
            <person name="Albert R."/>
            <person name="Binder M."/>
            <person name="Bloem J."/>
            <person name="Labutti K."/>
            <person name="Salamov A."/>
            <person name="Andreopoulos B."/>
            <person name="Baker S."/>
            <person name="Barry K."/>
            <person name="Bills G."/>
            <person name="Bluhm B."/>
            <person name="Cannon C."/>
            <person name="Castanera R."/>
            <person name="Culley D."/>
            <person name="Daum C."/>
            <person name="Ezra D."/>
            <person name="Gonzalez J."/>
            <person name="Henrissat B."/>
            <person name="Kuo A."/>
            <person name="Liang C."/>
            <person name="Lipzen A."/>
            <person name="Lutzoni F."/>
            <person name="Magnuson J."/>
            <person name="Mondo S."/>
            <person name="Nolan M."/>
            <person name="Ohm R."/>
            <person name="Pangilinan J."/>
            <person name="Park H.-J."/>
            <person name="Ramirez L."/>
            <person name="Alfaro M."/>
            <person name="Sun H."/>
            <person name="Tritt A."/>
            <person name="Yoshinaga Y."/>
            <person name="Zwiers L.-H."/>
            <person name="Turgeon B."/>
            <person name="Goodwin S."/>
            <person name="Spatafora J."/>
            <person name="Crous P."/>
            <person name="Grigoriev I."/>
        </authorList>
    </citation>
    <scope>NUCLEOTIDE SEQUENCE</scope>
    <source>
        <strain evidence="2">CBS 125425</strain>
    </source>
</reference>
<evidence type="ECO:0000313" key="2">
    <source>
        <dbReference type="EMBL" id="KAF2728544.1"/>
    </source>
</evidence>
<feature type="signal peptide" evidence="1">
    <location>
        <begin position="1"/>
        <end position="19"/>
    </location>
</feature>
<evidence type="ECO:0000313" key="3">
    <source>
        <dbReference type="Proteomes" id="UP000799444"/>
    </source>
</evidence>
<gene>
    <name evidence="2" type="ORF">EJ04DRAFT_569415</name>
</gene>
<protein>
    <submittedName>
        <fullName evidence="2">Uncharacterized protein</fullName>
    </submittedName>
</protein>
<evidence type="ECO:0000256" key="1">
    <source>
        <dbReference type="SAM" id="SignalP"/>
    </source>
</evidence>
<keyword evidence="1" id="KW-0732">Signal</keyword>
<dbReference type="EMBL" id="ML996275">
    <property type="protein sequence ID" value="KAF2728544.1"/>
    <property type="molecule type" value="Genomic_DNA"/>
</dbReference>